<name>A0A2P5D279_PARAD</name>
<keyword evidence="1" id="KW-0812">Transmembrane</keyword>
<gene>
    <name evidence="2" type="ORF">PanWU01x14_103770</name>
</gene>
<evidence type="ECO:0000313" key="2">
    <source>
        <dbReference type="EMBL" id="PON67396.1"/>
    </source>
</evidence>
<evidence type="ECO:0000256" key="1">
    <source>
        <dbReference type="SAM" id="Phobius"/>
    </source>
</evidence>
<keyword evidence="1" id="KW-1133">Transmembrane helix</keyword>
<dbReference type="EMBL" id="JXTB01000072">
    <property type="protein sequence ID" value="PON67396.1"/>
    <property type="molecule type" value="Genomic_DNA"/>
</dbReference>
<comment type="caution">
    <text evidence="2">The sequence shown here is derived from an EMBL/GenBank/DDBJ whole genome shotgun (WGS) entry which is preliminary data.</text>
</comment>
<sequence>MLNNNLINQDNFLVLFILYSLQKFVTFYVLNKFRLIIRIK</sequence>
<evidence type="ECO:0000313" key="3">
    <source>
        <dbReference type="Proteomes" id="UP000237105"/>
    </source>
</evidence>
<protein>
    <submittedName>
        <fullName evidence="2">Uncharacterized protein</fullName>
    </submittedName>
</protein>
<keyword evidence="1" id="KW-0472">Membrane</keyword>
<proteinExistence type="predicted"/>
<accession>A0A2P5D279</accession>
<keyword evidence="3" id="KW-1185">Reference proteome</keyword>
<reference evidence="3" key="1">
    <citation type="submission" date="2016-06" db="EMBL/GenBank/DDBJ databases">
        <title>Parallel loss of symbiosis genes in relatives of nitrogen-fixing non-legume Parasponia.</title>
        <authorList>
            <person name="Van Velzen R."/>
            <person name="Holmer R."/>
            <person name="Bu F."/>
            <person name="Rutten L."/>
            <person name="Van Zeijl A."/>
            <person name="Liu W."/>
            <person name="Santuari L."/>
            <person name="Cao Q."/>
            <person name="Sharma T."/>
            <person name="Shen D."/>
            <person name="Roswanjaya Y."/>
            <person name="Wardhani T."/>
            <person name="Kalhor M.S."/>
            <person name="Jansen J."/>
            <person name="Van den Hoogen J."/>
            <person name="Gungor B."/>
            <person name="Hartog M."/>
            <person name="Hontelez J."/>
            <person name="Verver J."/>
            <person name="Yang W.-C."/>
            <person name="Schijlen E."/>
            <person name="Repin R."/>
            <person name="Schilthuizen M."/>
            <person name="Schranz E."/>
            <person name="Heidstra R."/>
            <person name="Miyata K."/>
            <person name="Fedorova E."/>
            <person name="Kohlen W."/>
            <person name="Bisseling T."/>
            <person name="Smit S."/>
            <person name="Geurts R."/>
        </authorList>
    </citation>
    <scope>NUCLEOTIDE SEQUENCE [LARGE SCALE GENOMIC DNA]</scope>
    <source>
        <strain evidence="3">cv. WU1-14</strain>
    </source>
</reference>
<organism evidence="2 3">
    <name type="scientific">Parasponia andersonii</name>
    <name type="common">Sponia andersonii</name>
    <dbReference type="NCBI Taxonomy" id="3476"/>
    <lineage>
        <taxon>Eukaryota</taxon>
        <taxon>Viridiplantae</taxon>
        <taxon>Streptophyta</taxon>
        <taxon>Embryophyta</taxon>
        <taxon>Tracheophyta</taxon>
        <taxon>Spermatophyta</taxon>
        <taxon>Magnoliopsida</taxon>
        <taxon>eudicotyledons</taxon>
        <taxon>Gunneridae</taxon>
        <taxon>Pentapetalae</taxon>
        <taxon>rosids</taxon>
        <taxon>fabids</taxon>
        <taxon>Rosales</taxon>
        <taxon>Cannabaceae</taxon>
        <taxon>Parasponia</taxon>
    </lineage>
</organism>
<dbReference type="AlphaFoldDB" id="A0A2P5D279"/>
<dbReference type="Proteomes" id="UP000237105">
    <property type="component" value="Unassembled WGS sequence"/>
</dbReference>
<feature type="transmembrane region" description="Helical" evidence="1">
    <location>
        <begin position="12"/>
        <end position="30"/>
    </location>
</feature>